<gene>
    <name evidence="2" type="ORF">DPMN_116830</name>
</gene>
<sequence length="76" mass="8626">MHSGTRRKVSNEQERHGLEHIYESPRRGGSVNVVDVNLMVYHILLLNSMDAALSRSIPCTYAVIFNLPFILKQSTN</sequence>
<dbReference type="EMBL" id="JAIWYP010000004">
    <property type="protein sequence ID" value="KAH3843316.1"/>
    <property type="molecule type" value="Genomic_DNA"/>
</dbReference>
<evidence type="ECO:0000256" key="1">
    <source>
        <dbReference type="SAM" id="MobiDB-lite"/>
    </source>
</evidence>
<reference evidence="2" key="2">
    <citation type="submission" date="2020-11" db="EMBL/GenBank/DDBJ databases">
        <authorList>
            <person name="McCartney M.A."/>
            <person name="Auch B."/>
            <person name="Kono T."/>
            <person name="Mallez S."/>
            <person name="Becker A."/>
            <person name="Gohl D.M."/>
            <person name="Silverstein K.A.T."/>
            <person name="Koren S."/>
            <person name="Bechman K.B."/>
            <person name="Herman A."/>
            <person name="Abrahante J.E."/>
            <person name="Garbe J."/>
        </authorList>
    </citation>
    <scope>NUCLEOTIDE SEQUENCE</scope>
    <source>
        <strain evidence="2">Duluth1</strain>
        <tissue evidence="2">Whole animal</tissue>
    </source>
</reference>
<proteinExistence type="predicted"/>
<evidence type="ECO:0000313" key="2">
    <source>
        <dbReference type="EMBL" id="KAH3843316.1"/>
    </source>
</evidence>
<keyword evidence="3" id="KW-1185">Reference proteome</keyword>
<evidence type="ECO:0000313" key="3">
    <source>
        <dbReference type="Proteomes" id="UP000828390"/>
    </source>
</evidence>
<feature type="region of interest" description="Disordered" evidence="1">
    <location>
        <begin position="1"/>
        <end position="22"/>
    </location>
</feature>
<feature type="compositionally biased region" description="Basic and acidic residues" evidence="1">
    <location>
        <begin position="9"/>
        <end position="22"/>
    </location>
</feature>
<accession>A0A9D4QTR4</accession>
<name>A0A9D4QTR4_DREPO</name>
<dbReference type="Proteomes" id="UP000828390">
    <property type="component" value="Unassembled WGS sequence"/>
</dbReference>
<comment type="caution">
    <text evidence="2">The sequence shown here is derived from an EMBL/GenBank/DDBJ whole genome shotgun (WGS) entry which is preliminary data.</text>
</comment>
<reference evidence="2" key="1">
    <citation type="journal article" date="2019" name="bioRxiv">
        <title>The Genome of the Zebra Mussel, Dreissena polymorpha: A Resource for Invasive Species Research.</title>
        <authorList>
            <person name="McCartney M.A."/>
            <person name="Auch B."/>
            <person name="Kono T."/>
            <person name="Mallez S."/>
            <person name="Zhang Y."/>
            <person name="Obille A."/>
            <person name="Becker A."/>
            <person name="Abrahante J.E."/>
            <person name="Garbe J."/>
            <person name="Badalamenti J.P."/>
            <person name="Herman A."/>
            <person name="Mangelson H."/>
            <person name="Liachko I."/>
            <person name="Sullivan S."/>
            <person name="Sone E.D."/>
            <person name="Koren S."/>
            <person name="Silverstein K.A.T."/>
            <person name="Beckman K.B."/>
            <person name="Gohl D.M."/>
        </authorList>
    </citation>
    <scope>NUCLEOTIDE SEQUENCE</scope>
    <source>
        <strain evidence="2">Duluth1</strain>
        <tissue evidence="2">Whole animal</tissue>
    </source>
</reference>
<protein>
    <submittedName>
        <fullName evidence="2">Uncharacterized protein</fullName>
    </submittedName>
</protein>
<organism evidence="2 3">
    <name type="scientific">Dreissena polymorpha</name>
    <name type="common">Zebra mussel</name>
    <name type="synonym">Mytilus polymorpha</name>
    <dbReference type="NCBI Taxonomy" id="45954"/>
    <lineage>
        <taxon>Eukaryota</taxon>
        <taxon>Metazoa</taxon>
        <taxon>Spiralia</taxon>
        <taxon>Lophotrochozoa</taxon>
        <taxon>Mollusca</taxon>
        <taxon>Bivalvia</taxon>
        <taxon>Autobranchia</taxon>
        <taxon>Heteroconchia</taxon>
        <taxon>Euheterodonta</taxon>
        <taxon>Imparidentia</taxon>
        <taxon>Neoheterodontei</taxon>
        <taxon>Myida</taxon>
        <taxon>Dreissenoidea</taxon>
        <taxon>Dreissenidae</taxon>
        <taxon>Dreissena</taxon>
    </lineage>
</organism>
<dbReference type="AlphaFoldDB" id="A0A9D4QTR4"/>